<protein>
    <recommendedName>
        <fullName evidence="3">Transcription factor domain-containing protein</fullName>
    </recommendedName>
</protein>
<sequence>MEFFADADDLEPIQSVLAWNQVDGILRYIYSLESVVNTRSEDVSANIQNFGVFSIQPNCLVDSVQESSFTNSSTVKPVRRTGEYEFMADPDIISLVSTGIDNYPKAEVAWDLCNPSGHDFVLEFPQDHTAVDPLMQALPKVTQSLSNDTLQLLPVGFEESYTLAGLKYRCDAIGLLKYAVETDLYADIKPRYKEILATMLSMITINVISGDTRTCSVHLDGAEKLITHMAAQKSSFSRKAQSLHRINIYLRVIYESTAVKRQRNSSSRFTPWLGSAKAVGLQPMLRSTNPLIEEEDALSMMPMECTAQSQTPPSNISAYECIYGIPEKLLLLLKQSIEVIDEVNYHRFHQINIEIQGVP</sequence>
<dbReference type="InterPro" id="IPR021858">
    <property type="entry name" value="Fun_TF"/>
</dbReference>
<dbReference type="Proteomes" id="UP000191672">
    <property type="component" value="Unassembled WGS sequence"/>
</dbReference>
<dbReference type="EMBL" id="MDYN01000011">
    <property type="protein sequence ID" value="OQD85044.1"/>
    <property type="molecule type" value="Genomic_DNA"/>
</dbReference>
<evidence type="ECO:0000313" key="1">
    <source>
        <dbReference type="EMBL" id="OQD85044.1"/>
    </source>
</evidence>
<accession>A0A1V6Q740</accession>
<evidence type="ECO:0008006" key="3">
    <source>
        <dbReference type="Google" id="ProtNLM"/>
    </source>
</evidence>
<organism evidence="1 2">
    <name type="scientific">Penicillium antarcticum</name>
    <dbReference type="NCBI Taxonomy" id="416450"/>
    <lineage>
        <taxon>Eukaryota</taxon>
        <taxon>Fungi</taxon>
        <taxon>Dikarya</taxon>
        <taxon>Ascomycota</taxon>
        <taxon>Pezizomycotina</taxon>
        <taxon>Eurotiomycetes</taxon>
        <taxon>Eurotiomycetidae</taxon>
        <taxon>Eurotiales</taxon>
        <taxon>Aspergillaceae</taxon>
        <taxon>Penicillium</taxon>
    </lineage>
</organism>
<gene>
    <name evidence="1" type="ORF">PENANT_c011G09695</name>
</gene>
<name>A0A1V6Q740_9EURO</name>
<keyword evidence="2" id="KW-1185">Reference proteome</keyword>
<reference evidence="2" key="1">
    <citation type="journal article" date="2017" name="Nat. Microbiol.">
        <title>Global analysis of biosynthetic gene clusters reveals vast potential of secondary metabolite production in Penicillium species.</title>
        <authorList>
            <person name="Nielsen J.C."/>
            <person name="Grijseels S."/>
            <person name="Prigent S."/>
            <person name="Ji B."/>
            <person name="Dainat J."/>
            <person name="Nielsen K.F."/>
            <person name="Frisvad J.C."/>
            <person name="Workman M."/>
            <person name="Nielsen J."/>
        </authorList>
    </citation>
    <scope>NUCLEOTIDE SEQUENCE [LARGE SCALE GENOMIC DNA]</scope>
    <source>
        <strain evidence="2">IBT 31811</strain>
    </source>
</reference>
<dbReference type="AlphaFoldDB" id="A0A1V6Q740"/>
<dbReference type="Pfam" id="PF11951">
    <property type="entry name" value="Fungal_trans_2"/>
    <property type="match status" value="1"/>
</dbReference>
<evidence type="ECO:0000313" key="2">
    <source>
        <dbReference type="Proteomes" id="UP000191672"/>
    </source>
</evidence>
<comment type="caution">
    <text evidence="1">The sequence shown here is derived from an EMBL/GenBank/DDBJ whole genome shotgun (WGS) entry which is preliminary data.</text>
</comment>
<proteinExistence type="predicted"/>
<dbReference type="STRING" id="416450.A0A1V6Q740"/>